<proteinExistence type="predicted"/>
<dbReference type="EMBL" id="CP106982">
    <property type="protein sequence ID" value="UYF93746.1"/>
    <property type="molecule type" value="Genomic_DNA"/>
</dbReference>
<dbReference type="RefSeq" id="WP_006943375.1">
    <property type="nucleotide sequence ID" value="NZ_CAVJ010000200.1"/>
</dbReference>
<dbReference type="Proteomes" id="UP001163947">
    <property type="component" value="Chromosome"/>
</dbReference>
<name>N1MAW4_9NOCA</name>
<accession>A0A059MUL1</accession>
<gene>
    <name evidence="1" type="ORF">OCS65_25475</name>
</gene>
<dbReference type="AlphaFoldDB" id="N1MAW4"/>
<evidence type="ECO:0000313" key="1">
    <source>
        <dbReference type="EMBL" id="UYF93746.1"/>
    </source>
</evidence>
<accession>N1MAW4</accession>
<protein>
    <submittedName>
        <fullName evidence="1">Uncharacterized protein</fullName>
    </submittedName>
</protein>
<dbReference type="GeneID" id="83623841"/>
<evidence type="ECO:0000313" key="2">
    <source>
        <dbReference type="Proteomes" id="UP001163947"/>
    </source>
</evidence>
<organism evidence="1 2">
    <name type="scientific">Rhodococcus aetherivorans</name>
    <dbReference type="NCBI Taxonomy" id="191292"/>
    <lineage>
        <taxon>Bacteria</taxon>
        <taxon>Bacillati</taxon>
        <taxon>Actinomycetota</taxon>
        <taxon>Actinomycetes</taxon>
        <taxon>Mycobacteriales</taxon>
        <taxon>Nocardiaceae</taxon>
        <taxon>Rhodococcus</taxon>
    </lineage>
</organism>
<sequence>MANVTMFRRVIAPAAVAFPSSALADALIAAAAAVPLHGSVAGAVEGSVDDAVRVLTADEGGLFPSQAAAIVYESFVAAIRGLDTIETAVALGTVFTAYLDRLTAANPAPTDAAAA</sequence>
<reference evidence="1" key="1">
    <citation type="submission" date="2022-09" db="EMBL/GenBank/DDBJ databases">
        <title>The genome sequence of Rhodococcus aetherivorans N1.</title>
        <authorList>
            <person name="Jiang W."/>
        </authorList>
    </citation>
    <scope>NUCLEOTIDE SEQUENCE</scope>
    <source>
        <strain evidence="1">N1</strain>
    </source>
</reference>